<sequence length="261" mass="28513">MSVTVLRVVSLGLTALLSATGCAGTSPARRPVQAAPTTHRPKADRRQDSARVELCVKKVSLVRATYQPCDDATPGYAWYYVPASVRWAAVGKKVAHGTWVEPATIPLRVRGDDGTFLDDRQRVRICVRKRTRVRVADDRCRDAVDHAWYYLLLSRQVPAVGGRAAGGSFHLPRSSEWFRGRRSGGKGGVVALRPRDDTVEADPTPSGRPSTHPSTHPSTRPSTRPSDRLSGRPAIRTTVPVPTARTCTTTRTGKVTVRRCS</sequence>
<evidence type="ECO:0000313" key="3">
    <source>
        <dbReference type="EMBL" id="NUW34076.1"/>
    </source>
</evidence>
<feature type="region of interest" description="Disordered" evidence="1">
    <location>
        <begin position="22"/>
        <end position="48"/>
    </location>
</feature>
<protein>
    <recommendedName>
        <fullName evidence="5">Lipoprotein</fullName>
    </recommendedName>
</protein>
<feature type="signal peptide" evidence="2">
    <location>
        <begin position="1"/>
        <end position="23"/>
    </location>
</feature>
<reference evidence="3 4" key="1">
    <citation type="submission" date="2020-06" db="EMBL/GenBank/DDBJ databases">
        <title>Nonomuraea sp. SMC257, a novel actinomycete isolated from soil.</title>
        <authorList>
            <person name="Chanama M."/>
        </authorList>
    </citation>
    <scope>NUCLEOTIDE SEQUENCE [LARGE SCALE GENOMIC DNA]</scope>
    <source>
        <strain evidence="3 4">SMC257</strain>
    </source>
</reference>
<keyword evidence="4" id="KW-1185">Reference proteome</keyword>
<evidence type="ECO:0008006" key="5">
    <source>
        <dbReference type="Google" id="ProtNLM"/>
    </source>
</evidence>
<feature type="chain" id="PRO_5039107732" description="Lipoprotein" evidence="2">
    <location>
        <begin position="24"/>
        <end position="261"/>
    </location>
</feature>
<feature type="region of interest" description="Disordered" evidence="1">
    <location>
        <begin position="180"/>
        <end position="243"/>
    </location>
</feature>
<dbReference type="RefSeq" id="WP_175591524.1">
    <property type="nucleotide sequence ID" value="NZ_JABWGN010000008.1"/>
</dbReference>
<dbReference type="EMBL" id="JABWGN010000008">
    <property type="protein sequence ID" value="NUW34076.1"/>
    <property type="molecule type" value="Genomic_DNA"/>
</dbReference>
<evidence type="ECO:0000256" key="1">
    <source>
        <dbReference type="SAM" id="MobiDB-lite"/>
    </source>
</evidence>
<gene>
    <name evidence="3" type="ORF">HTZ77_21950</name>
</gene>
<name>A0A7Y6I9P7_9ACTN</name>
<proteinExistence type="predicted"/>
<dbReference type="Proteomes" id="UP000586042">
    <property type="component" value="Unassembled WGS sequence"/>
</dbReference>
<dbReference type="PROSITE" id="PS51257">
    <property type="entry name" value="PROKAR_LIPOPROTEIN"/>
    <property type="match status" value="1"/>
</dbReference>
<comment type="caution">
    <text evidence="3">The sequence shown here is derived from an EMBL/GenBank/DDBJ whole genome shotgun (WGS) entry which is preliminary data.</text>
</comment>
<organism evidence="3 4">
    <name type="scientific">Nonomuraea montanisoli</name>
    <dbReference type="NCBI Taxonomy" id="2741721"/>
    <lineage>
        <taxon>Bacteria</taxon>
        <taxon>Bacillati</taxon>
        <taxon>Actinomycetota</taxon>
        <taxon>Actinomycetes</taxon>
        <taxon>Streptosporangiales</taxon>
        <taxon>Streptosporangiaceae</taxon>
        <taxon>Nonomuraea</taxon>
    </lineage>
</organism>
<accession>A0A7Y6I9P7</accession>
<evidence type="ECO:0000313" key="4">
    <source>
        <dbReference type="Proteomes" id="UP000586042"/>
    </source>
</evidence>
<feature type="compositionally biased region" description="Polar residues" evidence="1">
    <location>
        <begin position="207"/>
        <end position="224"/>
    </location>
</feature>
<evidence type="ECO:0000256" key="2">
    <source>
        <dbReference type="SAM" id="SignalP"/>
    </source>
</evidence>
<keyword evidence="2" id="KW-0732">Signal</keyword>
<dbReference type="AlphaFoldDB" id="A0A7Y6I9P7"/>